<gene>
    <name evidence="1" type="ORF">MPC4_90101</name>
</gene>
<dbReference type="EMBL" id="CABFMQ020000153">
    <property type="protein sequence ID" value="VTZ52626.1"/>
    <property type="molecule type" value="Genomic_DNA"/>
</dbReference>
<sequence>MARATIQTALQEDVKKALEENLNLLDPEKHKTARNMTVALIQLLYFQGEILKAQTKIRDDVALLHNKLQPILKYLEEDNSDWRSRNPNYEGG</sequence>
<proteinExistence type="predicted"/>
<comment type="caution">
    <text evidence="1">The sequence shown here is derived from an EMBL/GenBank/DDBJ whole genome shotgun (WGS) entry which is preliminary data.</text>
</comment>
<reference evidence="1 2" key="1">
    <citation type="submission" date="2019-05" db="EMBL/GenBank/DDBJ databases">
        <authorList>
            <person name="Farhan Ul Haque M."/>
        </authorList>
    </citation>
    <scope>NUCLEOTIDE SEQUENCE [LARGE SCALE GENOMIC DNA]</scope>
    <source>
        <strain evidence="1">2</strain>
    </source>
</reference>
<evidence type="ECO:0000313" key="1">
    <source>
        <dbReference type="EMBL" id="VTZ52626.1"/>
    </source>
</evidence>
<keyword evidence="2" id="KW-1185">Reference proteome</keyword>
<accession>A0A8B6MDF1</accession>
<name>A0A8B6MDF1_METTU</name>
<dbReference type="RefSeq" id="WP_174514177.1">
    <property type="nucleotide sequence ID" value="NZ_CABFMQ020000153.1"/>
</dbReference>
<protein>
    <submittedName>
        <fullName evidence="1">Uncharacterized protein</fullName>
    </submittedName>
</protein>
<organism evidence="1 2">
    <name type="scientific">Methylocella tundrae</name>
    <dbReference type="NCBI Taxonomy" id="227605"/>
    <lineage>
        <taxon>Bacteria</taxon>
        <taxon>Pseudomonadati</taxon>
        <taxon>Pseudomonadota</taxon>
        <taxon>Alphaproteobacteria</taxon>
        <taxon>Hyphomicrobiales</taxon>
        <taxon>Beijerinckiaceae</taxon>
        <taxon>Methylocella</taxon>
    </lineage>
</organism>
<dbReference type="AlphaFoldDB" id="A0A8B6MDF1"/>
<evidence type="ECO:0000313" key="2">
    <source>
        <dbReference type="Proteomes" id="UP000485880"/>
    </source>
</evidence>
<dbReference type="Proteomes" id="UP000485880">
    <property type="component" value="Unassembled WGS sequence"/>
</dbReference>